<dbReference type="PRINTS" id="PR00625">
    <property type="entry name" value="JDOMAIN"/>
</dbReference>
<dbReference type="Pfam" id="PF01556">
    <property type="entry name" value="DnaJ_C"/>
    <property type="match status" value="1"/>
</dbReference>
<evidence type="ECO:0000259" key="2">
    <source>
        <dbReference type="PROSITE" id="PS50076"/>
    </source>
</evidence>
<organism evidence="3">
    <name type="scientific">uncultured Caudovirales phage</name>
    <dbReference type="NCBI Taxonomy" id="2100421"/>
    <lineage>
        <taxon>Viruses</taxon>
        <taxon>Duplodnaviria</taxon>
        <taxon>Heunggongvirae</taxon>
        <taxon>Uroviricota</taxon>
        <taxon>Caudoviricetes</taxon>
        <taxon>Peduoviridae</taxon>
        <taxon>Maltschvirus</taxon>
        <taxon>Maltschvirus maltsch</taxon>
    </lineage>
</organism>
<dbReference type="Pfam" id="PF00226">
    <property type="entry name" value="DnaJ"/>
    <property type="match status" value="1"/>
</dbReference>
<protein>
    <submittedName>
        <fullName evidence="3">CbpA DnaJ-class molecular chaperone</fullName>
    </submittedName>
</protein>
<dbReference type="SMART" id="SM00271">
    <property type="entry name" value="DnaJ"/>
    <property type="match status" value="1"/>
</dbReference>
<dbReference type="SUPFAM" id="SSF49493">
    <property type="entry name" value="HSP40/DnaJ peptide-binding domain"/>
    <property type="match status" value="2"/>
</dbReference>
<dbReference type="CDD" id="cd06257">
    <property type="entry name" value="DnaJ"/>
    <property type="match status" value="1"/>
</dbReference>
<dbReference type="PANTHER" id="PTHR43096:SF48">
    <property type="entry name" value="CHAPERONE PROTEIN DNAJ"/>
    <property type="match status" value="1"/>
</dbReference>
<dbReference type="PROSITE" id="PS50076">
    <property type="entry name" value="DNAJ_2"/>
    <property type="match status" value="1"/>
</dbReference>
<dbReference type="InterPro" id="IPR008971">
    <property type="entry name" value="HSP40/DnaJ_pept-bd"/>
</dbReference>
<name>A0A6J5T0I9_9CAUD</name>
<sequence>MTDYFNILGVNANASDDEIKKAYKKLAMQHHPDRGGDQNKFQEIQEAYSTLSDPQKRAQWEQQKMFGQGGGGGGNFHHFSFGGGGGIDDLFRQFAGGFNFRHHGQPAKNADLRVGIELDLESTLNTQSHHINVRNSNGSNKTVEIEIPRGVQTGMQIRYQGKGDTSHSNLPPGDLLVDLRIRQHPEFVIAGLNLIKTISVNCIDAIVGSKAMVSGLDHTQFEIRIPPGTQNNSKFRIPSQGLWDVNQPIRGDLHVEVSLTVPSSITSDQHKALENLLT</sequence>
<dbReference type="EMBL" id="LR797503">
    <property type="protein sequence ID" value="CAB4221060.1"/>
    <property type="molecule type" value="Genomic_DNA"/>
</dbReference>
<dbReference type="GO" id="GO:0051082">
    <property type="term" value="F:unfolded protein binding"/>
    <property type="evidence" value="ECO:0007669"/>
    <property type="project" value="InterPro"/>
</dbReference>
<dbReference type="CDD" id="cd10747">
    <property type="entry name" value="DnaJ_C"/>
    <property type="match status" value="1"/>
</dbReference>
<keyword evidence="1" id="KW-0143">Chaperone</keyword>
<gene>
    <name evidence="3" type="ORF">UFOVP1636_120</name>
</gene>
<evidence type="ECO:0000256" key="1">
    <source>
        <dbReference type="ARBA" id="ARBA00023186"/>
    </source>
</evidence>
<accession>A0A6J5T0I9</accession>
<dbReference type="InterPro" id="IPR036869">
    <property type="entry name" value="J_dom_sf"/>
</dbReference>
<dbReference type="GO" id="GO:0042026">
    <property type="term" value="P:protein refolding"/>
    <property type="evidence" value="ECO:0007669"/>
    <property type="project" value="TreeGrafter"/>
</dbReference>
<feature type="domain" description="J" evidence="2">
    <location>
        <begin position="3"/>
        <end position="64"/>
    </location>
</feature>
<dbReference type="PANTHER" id="PTHR43096">
    <property type="entry name" value="DNAJ HOMOLOG 1, MITOCHONDRIAL-RELATED"/>
    <property type="match status" value="1"/>
</dbReference>
<dbReference type="SUPFAM" id="SSF46565">
    <property type="entry name" value="Chaperone J-domain"/>
    <property type="match status" value="1"/>
</dbReference>
<proteinExistence type="predicted"/>
<dbReference type="Gene3D" id="2.60.260.20">
    <property type="entry name" value="Urease metallochaperone UreE, N-terminal domain"/>
    <property type="match status" value="2"/>
</dbReference>
<reference evidence="3" key="1">
    <citation type="submission" date="2020-05" db="EMBL/GenBank/DDBJ databases">
        <authorList>
            <person name="Chiriac C."/>
            <person name="Salcher M."/>
            <person name="Ghai R."/>
            <person name="Kavagutti S V."/>
        </authorList>
    </citation>
    <scope>NUCLEOTIDE SEQUENCE</scope>
</reference>
<dbReference type="Gene3D" id="1.10.287.110">
    <property type="entry name" value="DnaJ domain"/>
    <property type="match status" value="1"/>
</dbReference>
<dbReference type="InterPro" id="IPR001623">
    <property type="entry name" value="DnaJ_domain"/>
</dbReference>
<evidence type="ECO:0000313" key="3">
    <source>
        <dbReference type="EMBL" id="CAB4221060.1"/>
    </source>
</evidence>
<dbReference type="InterPro" id="IPR002939">
    <property type="entry name" value="DnaJ_C"/>
</dbReference>